<comment type="caution">
    <text evidence="1">The sequence shown here is derived from an EMBL/GenBank/DDBJ whole genome shotgun (WGS) entry which is preliminary data.</text>
</comment>
<proteinExistence type="predicted"/>
<dbReference type="PANTHER" id="PTHR34630:SF106">
    <property type="entry name" value="OS04G0623066 PROTEIN"/>
    <property type="match status" value="1"/>
</dbReference>
<sequence length="391" mass="44577">MDNLQSTLKSLTIDGCDNMDESWLLNNNNNNNIESIPDNGYGFLPFLFLRHLKIKYCKNLKSFPHEQLQNLTSLKEMRIRNCQSLDFPFPGGSWPPNLSLLEIGELKKPVSEWGMQKFPTSLVTLILYGGDSDGLVSFAAAKGEEVEDISSSFILPSSLTELCIWGFKELESVSEGMQHLTCLQLLMIMECPKVRDLPETLLPSLSSLTLFDCSPELKEKCSESRKGKYWPLISQIPRHRKKPSTFTGQGFLMELLVVWSCKSGDLMSYLTKLGALENFDGSVVELANRANTVILNSLNELSSSALRVLVLHTRRNPQNLKHSMVMKTIQLISFSGLTDHRSENGSFKVYIHRELMKYWSKDDRLMWKWTLMSSAEKMEYVVEEEKAKGYY</sequence>
<dbReference type="AlphaFoldDB" id="A0AAD5C0H8"/>
<reference evidence="1" key="1">
    <citation type="submission" date="2022-06" db="EMBL/GenBank/DDBJ databases">
        <title>Uncovering the hologenomic basis of an extraordinary plant invasion.</title>
        <authorList>
            <person name="Bieker V.C."/>
            <person name="Martin M.D."/>
            <person name="Gilbert T."/>
            <person name="Hodgins K."/>
            <person name="Battlay P."/>
            <person name="Petersen B."/>
            <person name="Wilson J."/>
        </authorList>
    </citation>
    <scope>NUCLEOTIDE SEQUENCE</scope>
    <source>
        <strain evidence="1">AA19_3_7</strain>
        <tissue evidence="1">Leaf</tissue>
    </source>
</reference>
<evidence type="ECO:0008006" key="3">
    <source>
        <dbReference type="Google" id="ProtNLM"/>
    </source>
</evidence>
<evidence type="ECO:0000313" key="2">
    <source>
        <dbReference type="Proteomes" id="UP001206925"/>
    </source>
</evidence>
<dbReference type="Gene3D" id="3.80.10.10">
    <property type="entry name" value="Ribonuclease Inhibitor"/>
    <property type="match status" value="1"/>
</dbReference>
<accession>A0AAD5C0H8</accession>
<dbReference type="PANTHER" id="PTHR34630">
    <property type="entry name" value="OS11G0677101 PROTEIN"/>
    <property type="match status" value="1"/>
</dbReference>
<organism evidence="1 2">
    <name type="scientific">Ambrosia artemisiifolia</name>
    <name type="common">Common ragweed</name>
    <dbReference type="NCBI Taxonomy" id="4212"/>
    <lineage>
        <taxon>Eukaryota</taxon>
        <taxon>Viridiplantae</taxon>
        <taxon>Streptophyta</taxon>
        <taxon>Embryophyta</taxon>
        <taxon>Tracheophyta</taxon>
        <taxon>Spermatophyta</taxon>
        <taxon>Magnoliopsida</taxon>
        <taxon>eudicotyledons</taxon>
        <taxon>Gunneridae</taxon>
        <taxon>Pentapetalae</taxon>
        <taxon>asterids</taxon>
        <taxon>campanulids</taxon>
        <taxon>Asterales</taxon>
        <taxon>Asteraceae</taxon>
        <taxon>Asteroideae</taxon>
        <taxon>Heliantheae alliance</taxon>
        <taxon>Heliantheae</taxon>
        <taxon>Ambrosia</taxon>
    </lineage>
</organism>
<protein>
    <recommendedName>
        <fullName evidence="3">Disease resistance protein</fullName>
    </recommendedName>
</protein>
<gene>
    <name evidence="1" type="ORF">M8C21_001588</name>
</gene>
<name>A0AAD5C0H8_AMBAR</name>
<dbReference type="InterPro" id="IPR032675">
    <property type="entry name" value="LRR_dom_sf"/>
</dbReference>
<keyword evidence="2" id="KW-1185">Reference proteome</keyword>
<dbReference type="EMBL" id="JAMZMK010010201">
    <property type="protein sequence ID" value="KAI7732614.1"/>
    <property type="molecule type" value="Genomic_DNA"/>
</dbReference>
<evidence type="ECO:0000313" key="1">
    <source>
        <dbReference type="EMBL" id="KAI7732614.1"/>
    </source>
</evidence>
<dbReference type="SUPFAM" id="SSF52058">
    <property type="entry name" value="L domain-like"/>
    <property type="match status" value="1"/>
</dbReference>
<dbReference type="Proteomes" id="UP001206925">
    <property type="component" value="Unassembled WGS sequence"/>
</dbReference>